<evidence type="ECO:0000313" key="2">
    <source>
        <dbReference type="EMBL" id="VDK22293.1"/>
    </source>
</evidence>
<sequence>MGDRPPVARHRNVLDPNEDPVSGLERVSSITNLNDEERRQRRLAEERNLREQ</sequence>
<accession>A0A0M3J8M3</accession>
<dbReference type="AlphaFoldDB" id="A0A0M3J8M3"/>
<keyword evidence="3" id="KW-1185">Reference proteome</keyword>
<feature type="region of interest" description="Disordered" evidence="1">
    <location>
        <begin position="1"/>
        <end position="33"/>
    </location>
</feature>
<evidence type="ECO:0000313" key="4">
    <source>
        <dbReference type="WBParaSite" id="ASIM_0000392801-mRNA-1"/>
    </source>
</evidence>
<proteinExistence type="predicted"/>
<dbReference type="Proteomes" id="UP000267096">
    <property type="component" value="Unassembled WGS sequence"/>
</dbReference>
<organism evidence="4">
    <name type="scientific">Anisakis simplex</name>
    <name type="common">Herring worm</name>
    <dbReference type="NCBI Taxonomy" id="6269"/>
    <lineage>
        <taxon>Eukaryota</taxon>
        <taxon>Metazoa</taxon>
        <taxon>Ecdysozoa</taxon>
        <taxon>Nematoda</taxon>
        <taxon>Chromadorea</taxon>
        <taxon>Rhabditida</taxon>
        <taxon>Spirurina</taxon>
        <taxon>Ascaridomorpha</taxon>
        <taxon>Ascaridoidea</taxon>
        <taxon>Anisakidae</taxon>
        <taxon>Anisakis</taxon>
        <taxon>Anisakis simplex complex</taxon>
    </lineage>
</organism>
<reference evidence="2 3" key="2">
    <citation type="submission" date="2018-11" db="EMBL/GenBank/DDBJ databases">
        <authorList>
            <consortium name="Pathogen Informatics"/>
        </authorList>
    </citation>
    <scope>NUCLEOTIDE SEQUENCE [LARGE SCALE GENOMIC DNA]</scope>
</reference>
<evidence type="ECO:0000256" key="1">
    <source>
        <dbReference type="SAM" id="MobiDB-lite"/>
    </source>
</evidence>
<name>A0A0M3J8M3_ANISI</name>
<protein>
    <submittedName>
        <fullName evidence="4">Protein kinase</fullName>
    </submittedName>
</protein>
<dbReference type="EMBL" id="UYRR01006056">
    <property type="protein sequence ID" value="VDK22293.1"/>
    <property type="molecule type" value="Genomic_DNA"/>
</dbReference>
<reference evidence="4" key="1">
    <citation type="submission" date="2017-02" db="UniProtKB">
        <authorList>
            <consortium name="WormBaseParasite"/>
        </authorList>
    </citation>
    <scope>IDENTIFICATION</scope>
</reference>
<gene>
    <name evidence="2" type="ORF">ASIM_LOCUS3756</name>
</gene>
<evidence type="ECO:0000313" key="3">
    <source>
        <dbReference type="Proteomes" id="UP000267096"/>
    </source>
</evidence>
<dbReference type="WBParaSite" id="ASIM_0000392801-mRNA-1">
    <property type="protein sequence ID" value="ASIM_0000392801-mRNA-1"/>
    <property type="gene ID" value="ASIM_0000392801"/>
</dbReference>